<evidence type="ECO:0000313" key="2">
    <source>
        <dbReference type="EMBL" id="EGJ33705.1"/>
    </source>
</evidence>
<name>F4XNT4_9CYAN</name>
<evidence type="ECO:0000313" key="3">
    <source>
        <dbReference type="Proteomes" id="UP000003959"/>
    </source>
</evidence>
<evidence type="ECO:0000259" key="1">
    <source>
        <dbReference type="Pfam" id="PF09509"/>
    </source>
</evidence>
<dbReference type="InterPro" id="IPR012654">
    <property type="entry name" value="CHP02391"/>
</dbReference>
<dbReference type="eggNOG" id="ENOG5032UDG">
    <property type="taxonomic scope" value="Bacteria"/>
</dbReference>
<protein>
    <recommendedName>
        <fullName evidence="1">Conserved hypothetical protein CHP02391 domain-containing protein</fullName>
    </recommendedName>
</protein>
<feature type="domain" description="Conserved hypothetical protein CHP02391" evidence="1">
    <location>
        <begin position="106"/>
        <end position="227"/>
    </location>
</feature>
<sequence length="233" mass="26395">MQDLNLNETQKKLLQWLVEEVRADRLKENEILFIWSYSGTIIGGYQRNVPKVDKITLDALENSDCLVCNKSIQHQYNCALTSKAYQAVKSNFGAPNLSAIPPELKHLDPELLKRCHCLLNTCGDDSKAWDKDVRTATVFLEERLKKLGKIDNSNKNATGEDIVNKIFSPKKSVLKGKLDDSDLQAYRNLYAGMMGVFRNPYAHGFIDPPPEVGRAIILFIDVLLKKLDAIDWD</sequence>
<reference evidence="3" key="1">
    <citation type="journal article" date="2011" name="Proc. Natl. Acad. Sci. U.S.A.">
        <title>Genomic insights into the physiology and ecology of the marine filamentous cyanobacterium Lyngbya majuscula.</title>
        <authorList>
            <person name="Jones A.C."/>
            <person name="Monroe E.A."/>
            <person name="Podell S."/>
            <person name="Hess W.R."/>
            <person name="Klages S."/>
            <person name="Esquenazi E."/>
            <person name="Niessen S."/>
            <person name="Hoover H."/>
            <person name="Rothmann M."/>
            <person name="Lasken R.S."/>
            <person name="Yates J.R.III."/>
            <person name="Reinhardt R."/>
            <person name="Kube M."/>
            <person name="Burkart M.D."/>
            <person name="Allen E.E."/>
            <person name="Dorrestein P.C."/>
            <person name="Gerwick W.H."/>
            <person name="Gerwick L."/>
        </authorList>
    </citation>
    <scope>NUCLEOTIDE SEQUENCE [LARGE SCALE GENOMIC DNA]</scope>
    <source>
        <strain evidence="3">3L</strain>
    </source>
</reference>
<dbReference type="EMBL" id="GL890841">
    <property type="protein sequence ID" value="EGJ33705.1"/>
    <property type="molecule type" value="Genomic_DNA"/>
</dbReference>
<proteinExistence type="predicted"/>
<keyword evidence="3" id="KW-1185">Reference proteome</keyword>
<dbReference type="AlphaFoldDB" id="F4XNT4"/>
<gene>
    <name evidence="2" type="ORF">LYNGBM3L_25260</name>
</gene>
<dbReference type="Proteomes" id="UP000003959">
    <property type="component" value="Unassembled WGS sequence"/>
</dbReference>
<dbReference type="OrthoDB" id="5195054at2"/>
<dbReference type="RefSeq" id="WP_008181602.1">
    <property type="nucleotide sequence ID" value="NZ_GL890841.1"/>
</dbReference>
<accession>F4XNT4</accession>
<dbReference type="HOGENOM" id="CLU_069809_0_0_3"/>
<organism evidence="2 3">
    <name type="scientific">Moorena producens 3L</name>
    <dbReference type="NCBI Taxonomy" id="489825"/>
    <lineage>
        <taxon>Bacteria</taxon>
        <taxon>Bacillati</taxon>
        <taxon>Cyanobacteriota</taxon>
        <taxon>Cyanophyceae</taxon>
        <taxon>Coleofasciculales</taxon>
        <taxon>Coleofasciculaceae</taxon>
        <taxon>Moorena</taxon>
    </lineage>
</organism>
<dbReference type="Pfam" id="PF09509">
    <property type="entry name" value="Hypoth_Ymh"/>
    <property type="match status" value="1"/>
</dbReference>